<dbReference type="Proteomes" id="UP000713880">
    <property type="component" value="Unassembled WGS sequence"/>
</dbReference>
<evidence type="ECO:0000259" key="2">
    <source>
        <dbReference type="Pfam" id="PF08862"/>
    </source>
</evidence>
<evidence type="ECO:0000259" key="1">
    <source>
        <dbReference type="Pfam" id="PF08861"/>
    </source>
</evidence>
<dbReference type="RefSeq" id="WP_204908719.1">
    <property type="nucleotide sequence ID" value="NZ_JACJLV010000015.1"/>
</dbReference>
<dbReference type="Pfam" id="PF08862">
    <property type="entry name" value="DUF1829"/>
    <property type="match status" value="1"/>
</dbReference>
<reference evidence="3" key="1">
    <citation type="submission" date="2020-08" db="EMBL/GenBank/DDBJ databases">
        <authorList>
            <person name="Cejkova D."/>
            <person name="Kubasova T."/>
            <person name="Jahodarova E."/>
            <person name="Rychlik I."/>
        </authorList>
    </citation>
    <scope>NUCLEOTIDE SEQUENCE</scope>
    <source>
        <strain evidence="3">An420c</strain>
    </source>
</reference>
<protein>
    <submittedName>
        <fullName evidence="3">DUF1828 domain-containing protein</fullName>
    </submittedName>
</protein>
<keyword evidence="4" id="KW-1185">Reference proteome</keyword>
<proteinExistence type="predicted"/>
<name>A0A938X1G3_9CLOT</name>
<feature type="domain" description="DUF1829" evidence="2">
    <location>
        <begin position="165"/>
        <end position="213"/>
    </location>
</feature>
<dbReference type="InterPro" id="IPR014960">
    <property type="entry name" value="DUF1828"/>
</dbReference>
<evidence type="ECO:0000313" key="4">
    <source>
        <dbReference type="Proteomes" id="UP000713880"/>
    </source>
</evidence>
<comment type="caution">
    <text evidence="3">The sequence shown here is derived from an EMBL/GenBank/DDBJ whole genome shotgun (WGS) entry which is preliminary data.</text>
</comment>
<accession>A0A938X1G3</accession>
<dbReference type="EMBL" id="JACJLV010000015">
    <property type="protein sequence ID" value="MBM6826672.1"/>
    <property type="molecule type" value="Genomic_DNA"/>
</dbReference>
<organism evidence="3 4">
    <name type="scientific">Mordavella massiliensis</name>
    <dbReference type="NCBI Taxonomy" id="1871024"/>
    <lineage>
        <taxon>Bacteria</taxon>
        <taxon>Bacillati</taxon>
        <taxon>Bacillota</taxon>
        <taxon>Clostridia</taxon>
        <taxon>Eubacteriales</taxon>
        <taxon>Clostridiaceae</taxon>
        <taxon>Mordavella</taxon>
    </lineage>
</organism>
<gene>
    <name evidence="3" type="ORF">H6A13_06075</name>
</gene>
<dbReference type="AlphaFoldDB" id="A0A938X1G3"/>
<reference evidence="3" key="2">
    <citation type="journal article" date="2021" name="Sci. Rep.">
        <title>The distribution of antibiotic resistance genes in chicken gut microbiota commensals.</title>
        <authorList>
            <person name="Juricova H."/>
            <person name="Matiasovicova J."/>
            <person name="Kubasova T."/>
            <person name="Cejkova D."/>
            <person name="Rychlik I."/>
        </authorList>
    </citation>
    <scope>NUCLEOTIDE SEQUENCE</scope>
    <source>
        <strain evidence="3">An420c</strain>
    </source>
</reference>
<dbReference type="InterPro" id="IPR014961">
    <property type="entry name" value="DUF1829"/>
</dbReference>
<evidence type="ECO:0000313" key="3">
    <source>
        <dbReference type="EMBL" id="MBM6826672.1"/>
    </source>
</evidence>
<feature type="domain" description="DUF1828" evidence="1">
    <location>
        <begin position="37"/>
        <end position="127"/>
    </location>
</feature>
<sequence length="213" mass="24600">MMKAKTDMDFGKIYVEWLKQNIDQFRVNETTSRMTLPFLDRNNDHIEMYIINNGNETYTITDDGATIGDLQLGGFDFSGSTRRKMILESIISAYGVTKTDDGELTVNCTDGDLPLKKHMLAQCMIKVSDMFYLSRSNIQAVFLEDVQKFFDLHDVRYIDNICLTGKSKLTTHYDFAIARSHKSTERFIKVVNNMDLNAARNIIFAWNDTRDMR</sequence>
<dbReference type="Pfam" id="PF08861">
    <property type="entry name" value="DUF1828"/>
    <property type="match status" value="1"/>
</dbReference>
<feature type="non-terminal residue" evidence="3">
    <location>
        <position position="213"/>
    </location>
</feature>